<sequence>MTGGLVRPARVVGRRPPCLPARAKPAKHLARRGVPDRAS</sequence>
<dbReference type="Proteomes" id="UP001272137">
    <property type="component" value="Unassembled WGS sequence"/>
</dbReference>
<dbReference type="EMBL" id="QXCT01000001">
    <property type="protein sequence ID" value="MDW9250825.1"/>
    <property type="molecule type" value="Genomic_DNA"/>
</dbReference>
<evidence type="ECO:0000313" key="2">
    <source>
        <dbReference type="EMBL" id="MDW9250825.1"/>
    </source>
</evidence>
<organism evidence="2 3">
    <name type="scientific">Burkholderia thailandensis</name>
    <dbReference type="NCBI Taxonomy" id="57975"/>
    <lineage>
        <taxon>Bacteria</taxon>
        <taxon>Pseudomonadati</taxon>
        <taxon>Pseudomonadota</taxon>
        <taxon>Betaproteobacteria</taxon>
        <taxon>Burkholderiales</taxon>
        <taxon>Burkholderiaceae</taxon>
        <taxon>Burkholderia</taxon>
        <taxon>pseudomallei group</taxon>
    </lineage>
</organism>
<comment type="caution">
    <text evidence="2">The sequence shown here is derived from an EMBL/GenBank/DDBJ whole genome shotgun (WGS) entry which is preliminary data.</text>
</comment>
<accession>A0AAW9CIP2</accession>
<gene>
    <name evidence="2" type="ORF">C7S16_4738</name>
</gene>
<evidence type="ECO:0000313" key="3">
    <source>
        <dbReference type="Proteomes" id="UP001272137"/>
    </source>
</evidence>
<reference evidence="2" key="1">
    <citation type="submission" date="2018-08" db="EMBL/GenBank/DDBJ databases">
        <title>Identification of Burkholderia cepacia strains that express a Burkholderia pseudomallei-like capsular polysaccharide.</title>
        <authorList>
            <person name="Burtnick M.N."/>
            <person name="Vongsouvath M."/>
            <person name="Newton P."/>
            <person name="Wuthiekanun V."/>
            <person name="Limmathurotsakul D."/>
            <person name="Brett P.J."/>
            <person name="Chantratita N."/>
            <person name="Dance D.A."/>
        </authorList>
    </citation>
    <scope>NUCLEOTIDE SEQUENCE</scope>
    <source>
        <strain evidence="2">SBXCC001</strain>
    </source>
</reference>
<proteinExistence type="predicted"/>
<name>A0AAW9CIP2_BURTH</name>
<feature type="compositionally biased region" description="Low complexity" evidence="1">
    <location>
        <begin position="1"/>
        <end position="16"/>
    </location>
</feature>
<evidence type="ECO:0000256" key="1">
    <source>
        <dbReference type="SAM" id="MobiDB-lite"/>
    </source>
</evidence>
<protein>
    <submittedName>
        <fullName evidence="2">Uncharacterized protein</fullName>
    </submittedName>
</protein>
<feature type="region of interest" description="Disordered" evidence="1">
    <location>
        <begin position="1"/>
        <end position="39"/>
    </location>
</feature>
<dbReference type="AlphaFoldDB" id="A0AAW9CIP2"/>